<gene>
    <name evidence="2" type="ORF">EYF80_005589</name>
</gene>
<dbReference type="EMBL" id="SRLO01000028">
    <property type="protein sequence ID" value="TNN84262.1"/>
    <property type="molecule type" value="Genomic_DNA"/>
</dbReference>
<evidence type="ECO:0000313" key="3">
    <source>
        <dbReference type="Proteomes" id="UP000314294"/>
    </source>
</evidence>
<reference evidence="2 3" key="1">
    <citation type="submission" date="2019-03" db="EMBL/GenBank/DDBJ databases">
        <title>First draft genome of Liparis tanakae, snailfish: a comprehensive survey of snailfish specific genes.</title>
        <authorList>
            <person name="Kim W."/>
            <person name="Song I."/>
            <person name="Jeong J.-H."/>
            <person name="Kim D."/>
            <person name="Kim S."/>
            <person name="Ryu S."/>
            <person name="Song J.Y."/>
            <person name="Lee S.K."/>
        </authorList>
    </citation>
    <scope>NUCLEOTIDE SEQUENCE [LARGE SCALE GENOMIC DNA]</scope>
    <source>
        <tissue evidence="2">Muscle</tissue>
    </source>
</reference>
<proteinExistence type="predicted"/>
<feature type="compositionally biased region" description="Basic and acidic residues" evidence="1">
    <location>
        <begin position="1"/>
        <end position="41"/>
    </location>
</feature>
<feature type="region of interest" description="Disordered" evidence="1">
    <location>
        <begin position="1"/>
        <end position="51"/>
    </location>
</feature>
<organism evidence="2 3">
    <name type="scientific">Liparis tanakae</name>
    <name type="common">Tanaka's snailfish</name>
    <dbReference type="NCBI Taxonomy" id="230148"/>
    <lineage>
        <taxon>Eukaryota</taxon>
        <taxon>Metazoa</taxon>
        <taxon>Chordata</taxon>
        <taxon>Craniata</taxon>
        <taxon>Vertebrata</taxon>
        <taxon>Euteleostomi</taxon>
        <taxon>Actinopterygii</taxon>
        <taxon>Neopterygii</taxon>
        <taxon>Teleostei</taxon>
        <taxon>Neoteleostei</taxon>
        <taxon>Acanthomorphata</taxon>
        <taxon>Eupercaria</taxon>
        <taxon>Perciformes</taxon>
        <taxon>Cottioidei</taxon>
        <taxon>Cottales</taxon>
        <taxon>Liparidae</taxon>
        <taxon>Liparis</taxon>
    </lineage>
</organism>
<accession>A0A4Z2J472</accession>
<dbReference type="AlphaFoldDB" id="A0A4Z2J472"/>
<dbReference type="Proteomes" id="UP000314294">
    <property type="component" value="Unassembled WGS sequence"/>
</dbReference>
<evidence type="ECO:0000313" key="2">
    <source>
        <dbReference type="EMBL" id="TNN84262.1"/>
    </source>
</evidence>
<comment type="caution">
    <text evidence="2">The sequence shown here is derived from an EMBL/GenBank/DDBJ whole genome shotgun (WGS) entry which is preliminary data.</text>
</comment>
<protein>
    <submittedName>
        <fullName evidence="2">Uncharacterized protein</fullName>
    </submittedName>
</protein>
<keyword evidence="3" id="KW-1185">Reference proteome</keyword>
<sequence>MKTNFRSDSRSRPEKDGTENGEVEKTGREELQQDEEKVKEESDVDGGDEEDGVEEFTLDRLAAFCQSIAAGATKNNKLLRICSTLRYSSSSALMATFSGTNHLLKCSRALGKGKSSMGFHSLREDLVFIPFESPLSCNPIGSAGWNESLNSVLTSRAGGACGPGRVEQISVHSSPLDRESSWSVKSSIILLH</sequence>
<feature type="compositionally biased region" description="Acidic residues" evidence="1">
    <location>
        <begin position="42"/>
        <end position="51"/>
    </location>
</feature>
<name>A0A4Z2J472_9TELE</name>
<evidence type="ECO:0000256" key="1">
    <source>
        <dbReference type="SAM" id="MobiDB-lite"/>
    </source>
</evidence>